<keyword evidence="4 6" id="KW-1133">Transmembrane helix</keyword>
<proteinExistence type="inferred from homology"/>
<dbReference type="PANTHER" id="PTHR12300">
    <property type="entry name" value="HVA22-LIKE PROTEINS"/>
    <property type="match status" value="1"/>
</dbReference>
<evidence type="ECO:0000256" key="6">
    <source>
        <dbReference type="RuleBase" id="RU362006"/>
    </source>
</evidence>
<evidence type="ECO:0000256" key="7">
    <source>
        <dbReference type="SAM" id="MobiDB-lite"/>
    </source>
</evidence>
<evidence type="ECO:0000256" key="2">
    <source>
        <dbReference type="ARBA" id="ARBA00008573"/>
    </source>
</evidence>
<sequence length="234" mass="26625">MANKIDEVRTSIETSLKDESKPWTKIFNLAEVKTGVPRLYIFLGGVAIVVLYLAFGYAAQILCNAIGVAYPAYVSMKAIETRTKEDDTKWLTYWVIYGVLSVFEHVSLFLVQAIPFYWLLKCAFFIWCMVPIENNGANFMYHRVILPYFKKYEKNFNTNTESEPMVVQQKAVEMKLNTSQEHEASTHPTEQETTQPKTCVIKQITTPEHHPTNLAMPLLTGENSNTSAEIPPAC</sequence>
<keyword evidence="5 6" id="KW-0472">Membrane</keyword>
<reference evidence="8" key="1">
    <citation type="submission" date="2021-05" db="EMBL/GenBank/DDBJ databases">
        <authorList>
            <person name="Alioto T."/>
            <person name="Alioto T."/>
            <person name="Gomez Garrido J."/>
        </authorList>
    </citation>
    <scope>NUCLEOTIDE SEQUENCE</scope>
</reference>
<dbReference type="InterPro" id="IPR004345">
    <property type="entry name" value="TB2_DP1_HVA22"/>
</dbReference>
<feature type="compositionally biased region" description="Polar residues" evidence="7">
    <location>
        <begin position="186"/>
        <end position="197"/>
    </location>
</feature>
<keyword evidence="8" id="KW-0675">Receptor</keyword>
<evidence type="ECO:0000256" key="1">
    <source>
        <dbReference type="ARBA" id="ARBA00004141"/>
    </source>
</evidence>
<organism evidence="8">
    <name type="scientific">Culex pipiens</name>
    <name type="common">House mosquito</name>
    <dbReference type="NCBI Taxonomy" id="7175"/>
    <lineage>
        <taxon>Eukaryota</taxon>
        <taxon>Metazoa</taxon>
        <taxon>Ecdysozoa</taxon>
        <taxon>Arthropoda</taxon>
        <taxon>Hexapoda</taxon>
        <taxon>Insecta</taxon>
        <taxon>Pterygota</taxon>
        <taxon>Neoptera</taxon>
        <taxon>Endopterygota</taxon>
        <taxon>Diptera</taxon>
        <taxon>Nematocera</taxon>
        <taxon>Culicoidea</taxon>
        <taxon>Culicidae</taxon>
        <taxon>Culicinae</taxon>
        <taxon>Culicini</taxon>
        <taxon>Culex</taxon>
        <taxon>Culex</taxon>
    </lineage>
</organism>
<protein>
    <recommendedName>
        <fullName evidence="6">Receptor expression-enhancing protein</fullName>
    </recommendedName>
</protein>
<name>A0A8D8D8J7_CULPI</name>
<comment type="similarity">
    <text evidence="2 6">Belongs to the DP1 family.</text>
</comment>
<comment type="subcellular location">
    <subcellularLocation>
        <location evidence="1 6">Membrane</location>
        <topology evidence="1 6">Multi-pass membrane protein</topology>
    </subcellularLocation>
</comment>
<feature type="region of interest" description="Disordered" evidence="7">
    <location>
        <begin position="210"/>
        <end position="234"/>
    </location>
</feature>
<evidence type="ECO:0000313" key="8">
    <source>
        <dbReference type="EMBL" id="CAG6508089.1"/>
    </source>
</evidence>
<evidence type="ECO:0000256" key="3">
    <source>
        <dbReference type="ARBA" id="ARBA00022692"/>
    </source>
</evidence>
<dbReference type="Pfam" id="PF03134">
    <property type="entry name" value="TB2_DP1_HVA22"/>
    <property type="match status" value="1"/>
</dbReference>
<feature type="transmembrane region" description="Helical" evidence="6">
    <location>
        <begin position="116"/>
        <end position="133"/>
    </location>
</feature>
<feature type="region of interest" description="Disordered" evidence="7">
    <location>
        <begin position="177"/>
        <end position="197"/>
    </location>
</feature>
<accession>A0A8D8D8J7</accession>
<evidence type="ECO:0000256" key="5">
    <source>
        <dbReference type="ARBA" id="ARBA00023136"/>
    </source>
</evidence>
<dbReference type="AlphaFoldDB" id="A0A8D8D8J7"/>
<dbReference type="EMBL" id="HBUE01261728">
    <property type="protein sequence ID" value="CAG6559440.1"/>
    <property type="molecule type" value="Transcribed_RNA"/>
</dbReference>
<dbReference type="GO" id="GO:0016020">
    <property type="term" value="C:membrane"/>
    <property type="evidence" value="ECO:0007669"/>
    <property type="project" value="UniProtKB-SubCell"/>
</dbReference>
<dbReference type="EMBL" id="HBUE01156615">
    <property type="protein sequence ID" value="CAG6508089.1"/>
    <property type="molecule type" value="Transcribed_RNA"/>
</dbReference>
<evidence type="ECO:0000256" key="4">
    <source>
        <dbReference type="ARBA" id="ARBA00022989"/>
    </source>
</evidence>
<feature type="transmembrane region" description="Helical" evidence="6">
    <location>
        <begin position="39"/>
        <end position="70"/>
    </location>
</feature>
<dbReference type="PANTHER" id="PTHR12300:SF161">
    <property type="entry name" value="RECEPTOR EXPRESSION-ENHANCING PROTEIN"/>
    <property type="match status" value="1"/>
</dbReference>
<keyword evidence="3 6" id="KW-0812">Transmembrane</keyword>